<proteinExistence type="predicted"/>
<evidence type="ECO:0000313" key="2">
    <source>
        <dbReference type="Proteomes" id="UP000461585"/>
    </source>
</evidence>
<dbReference type="InterPro" id="IPR043765">
    <property type="entry name" value="DUF5711"/>
</dbReference>
<dbReference type="EMBL" id="JAAEEH010000027">
    <property type="protein sequence ID" value="NDL68058.1"/>
    <property type="molecule type" value="Genomic_DNA"/>
</dbReference>
<name>A0A7X5KNQ7_9FIRM</name>
<dbReference type="AlphaFoldDB" id="A0A7X5KNQ7"/>
<reference evidence="1 2" key="1">
    <citation type="submission" date="2020-01" db="EMBL/GenBank/DDBJ databases">
        <title>Anaeroalcalibacter tamaniensis gen. nov., sp. nov., moderately halophilic strictly anaerobic fermenter bacterium from mud volcano of Taman peninsula.</title>
        <authorList>
            <person name="Frolova A."/>
            <person name="Merkel A.Y."/>
            <person name="Slobodkin A.I."/>
        </authorList>
    </citation>
    <scope>NUCLEOTIDE SEQUENCE [LARGE SCALE GENOMIC DNA]</scope>
    <source>
        <strain evidence="1 2">F-3ap</strain>
    </source>
</reference>
<dbReference type="InterPro" id="IPR011047">
    <property type="entry name" value="Quinoprotein_ADH-like_sf"/>
</dbReference>
<dbReference type="SUPFAM" id="SSF50998">
    <property type="entry name" value="Quinoprotein alcohol dehydrogenase-like"/>
    <property type="match status" value="1"/>
</dbReference>
<sequence length="382" mass="43400">MKKSKKKMLPASFLLLAAVLLLLYVILVKPNFHLFQGGAVFLEPVDVRRFDANDTVSVYSYGSNIYSAGKNGLEKRNVSGETIWSKAYTVQTPQLVMDQGYMAVGDLSGKKAFLFNEEGFLHEFTVSWPIVLLRVNSSGFLVIVQESGETHLIQMYDKEGKLLAERGTSFKNDGYPVALDISSTAMDWVTSYAYIRENRMQSKLSFFNFEAKSSNLEEYITGGFLEEDLLAPAIRFMDDAHVFVGSDKKLLFFELDRIPKQLEAIEVNNRVMDIAYTDKHVVVQYGEALGTEGEGHRNTVVFYNTQGKEVQKFQPEEEVKSIFADQDTLYVVSASRLTAFYGTRPQWFSSIHREVSRVFHLGGKNYLMVYPQGYEVVRIRES</sequence>
<dbReference type="RefSeq" id="WP_162370783.1">
    <property type="nucleotide sequence ID" value="NZ_JAAEEH010000027.1"/>
</dbReference>
<keyword evidence="2" id="KW-1185">Reference proteome</keyword>
<dbReference type="Proteomes" id="UP000461585">
    <property type="component" value="Unassembled WGS sequence"/>
</dbReference>
<comment type="caution">
    <text evidence="1">The sequence shown here is derived from an EMBL/GenBank/DDBJ whole genome shotgun (WGS) entry which is preliminary data.</text>
</comment>
<dbReference type="Pfam" id="PF18975">
    <property type="entry name" value="DUF5711"/>
    <property type="match status" value="1"/>
</dbReference>
<evidence type="ECO:0000313" key="1">
    <source>
        <dbReference type="EMBL" id="NDL68058.1"/>
    </source>
</evidence>
<protein>
    <submittedName>
        <fullName evidence="1">Uncharacterized protein</fullName>
    </submittedName>
</protein>
<organism evidence="1 2">
    <name type="scientific">Anaerotalea alkaliphila</name>
    <dbReference type="NCBI Taxonomy" id="2662126"/>
    <lineage>
        <taxon>Bacteria</taxon>
        <taxon>Bacillati</taxon>
        <taxon>Bacillota</taxon>
        <taxon>Clostridia</taxon>
        <taxon>Eubacteriales</taxon>
        <taxon>Anaerotalea</taxon>
    </lineage>
</organism>
<gene>
    <name evidence="1" type="ORF">GXN74_09930</name>
</gene>
<accession>A0A7X5KNQ7</accession>